<dbReference type="GO" id="GO:0016491">
    <property type="term" value="F:oxidoreductase activity"/>
    <property type="evidence" value="ECO:0007669"/>
    <property type="project" value="UniProtKB-KW"/>
</dbReference>
<dbReference type="SUPFAM" id="SSF51735">
    <property type="entry name" value="NAD(P)-binding Rossmann-fold domains"/>
    <property type="match status" value="1"/>
</dbReference>
<dbReference type="InterPro" id="IPR020904">
    <property type="entry name" value="Sc_DH/Rdtase_CS"/>
</dbReference>
<comment type="similarity">
    <text evidence="1">Belongs to the short-chain dehydrogenases/reductases (SDR) family.</text>
</comment>
<comment type="caution">
    <text evidence="2">The sequence shown here is derived from an EMBL/GenBank/DDBJ whole genome shotgun (WGS) entry which is preliminary data.</text>
</comment>
<evidence type="ECO:0000313" key="3">
    <source>
        <dbReference type="Proteomes" id="UP001517247"/>
    </source>
</evidence>
<proteinExistence type="inferred from homology"/>
<protein>
    <submittedName>
        <fullName evidence="2">SDR family NAD(P)-dependent oxidoreductase</fullName>
        <ecNumber evidence="2">1.1.1.-</ecNumber>
    </submittedName>
</protein>
<dbReference type="EC" id="1.1.1.-" evidence="2"/>
<keyword evidence="3" id="KW-1185">Reference proteome</keyword>
<reference evidence="2 3" key="1">
    <citation type="submission" date="2024-12" db="EMBL/GenBank/DDBJ databases">
        <authorList>
            <person name="Hu S."/>
        </authorList>
    </citation>
    <scope>NUCLEOTIDE SEQUENCE [LARGE SCALE GENOMIC DNA]</scope>
    <source>
        <strain evidence="2 3">THG-T11</strain>
    </source>
</reference>
<dbReference type="InterPro" id="IPR002347">
    <property type="entry name" value="SDR_fam"/>
</dbReference>
<dbReference type="Proteomes" id="UP001517247">
    <property type="component" value="Unassembled WGS sequence"/>
</dbReference>
<dbReference type="Pfam" id="PF13561">
    <property type="entry name" value="adh_short_C2"/>
    <property type="match status" value="1"/>
</dbReference>
<organism evidence="2 3">
    <name type="scientific">Pedobacter ureilyticus</name>
    <dbReference type="NCBI Taxonomy" id="1393051"/>
    <lineage>
        <taxon>Bacteria</taxon>
        <taxon>Pseudomonadati</taxon>
        <taxon>Bacteroidota</taxon>
        <taxon>Sphingobacteriia</taxon>
        <taxon>Sphingobacteriales</taxon>
        <taxon>Sphingobacteriaceae</taxon>
        <taxon>Pedobacter</taxon>
    </lineage>
</organism>
<dbReference type="RefSeq" id="WP_138722921.1">
    <property type="nucleotide sequence ID" value="NZ_SSHJ02000006.1"/>
</dbReference>
<accession>A0ABW9J5I6</accession>
<dbReference type="InterPro" id="IPR036291">
    <property type="entry name" value="NAD(P)-bd_dom_sf"/>
</dbReference>
<dbReference type="PRINTS" id="PR00081">
    <property type="entry name" value="GDHRDH"/>
</dbReference>
<dbReference type="Gene3D" id="3.40.50.720">
    <property type="entry name" value="NAD(P)-binding Rossmann-like Domain"/>
    <property type="match status" value="1"/>
</dbReference>
<sequence length="259" mass="28102">MTFDFTGKVALVTGGESGIGASIAKELSRLGCAIIITYFTKVELAESVLTEANNNGLQNLIVKCDIRDEGSVINLFNRAKNTFGKIDFLINSAGIRSHDKPLAGLSLSDFKNTIATNLFGVFLCAKYFINQHEQFRDGRIINITSIHQEIVSASKTDYCASKFGVKGLSKALALEVAEKNITVNCIAPGMVLTPMNKKAIDDLNYRAEQEKRIPLQYAALPIEVANMAIFLCSPQAKYITGTTQIVDGGLSLNRSKGAK</sequence>
<dbReference type="PANTHER" id="PTHR42879:SF2">
    <property type="entry name" value="3-OXOACYL-[ACYL-CARRIER-PROTEIN] REDUCTASE FABG"/>
    <property type="match status" value="1"/>
</dbReference>
<dbReference type="PANTHER" id="PTHR42879">
    <property type="entry name" value="3-OXOACYL-(ACYL-CARRIER-PROTEIN) REDUCTASE"/>
    <property type="match status" value="1"/>
</dbReference>
<name>A0ABW9J5I6_9SPHI</name>
<dbReference type="PROSITE" id="PS00061">
    <property type="entry name" value="ADH_SHORT"/>
    <property type="match status" value="1"/>
</dbReference>
<dbReference type="EMBL" id="SSHJ02000006">
    <property type="protein sequence ID" value="MFN0255798.1"/>
    <property type="molecule type" value="Genomic_DNA"/>
</dbReference>
<dbReference type="InterPro" id="IPR050259">
    <property type="entry name" value="SDR"/>
</dbReference>
<keyword evidence="2" id="KW-0560">Oxidoreductase</keyword>
<evidence type="ECO:0000313" key="2">
    <source>
        <dbReference type="EMBL" id="MFN0255798.1"/>
    </source>
</evidence>
<dbReference type="PRINTS" id="PR00080">
    <property type="entry name" value="SDRFAMILY"/>
</dbReference>
<gene>
    <name evidence="2" type="ORF">E6A44_009465</name>
</gene>
<evidence type="ECO:0000256" key="1">
    <source>
        <dbReference type="ARBA" id="ARBA00006484"/>
    </source>
</evidence>